<dbReference type="Proteomes" id="UP000694415">
    <property type="component" value="Unplaced"/>
</dbReference>
<reference evidence="1" key="1">
    <citation type="submission" date="2025-08" db="UniProtKB">
        <authorList>
            <consortium name="Ensembl"/>
        </authorList>
    </citation>
    <scope>IDENTIFICATION</scope>
</reference>
<accession>A0A8C6MSW7</accession>
<name>A0A8C6MSW7_MUSSI</name>
<organism evidence="1 2">
    <name type="scientific">Mus spicilegus</name>
    <name type="common">Mound-building mouse</name>
    <dbReference type="NCBI Taxonomy" id="10103"/>
    <lineage>
        <taxon>Eukaryota</taxon>
        <taxon>Metazoa</taxon>
        <taxon>Chordata</taxon>
        <taxon>Craniata</taxon>
        <taxon>Vertebrata</taxon>
        <taxon>Euteleostomi</taxon>
        <taxon>Mammalia</taxon>
        <taxon>Eutheria</taxon>
        <taxon>Euarchontoglires</taxon>
        <taxon>Glires</taxon>
        <taxon>Rodentia</taxon>
        <taxon>Myomorpha</taxon>
        <taxon>Muroidea</taxon>
        <taxon>Muridae</taxon>
        <taxon>Murinae</taxon>
        <taxon>Mus</taxon>
        <taxon>Mus</taxon>
    </lineage>
</organism>
<reference evidence="1" key="2">
    <citation type="submission" date="2025-09" db="UniProtKB">
        <authorList>
            <consortium name="Ensembl"/>
        </authorList>
    </citation>
    <scope>IDENTIFICATION</scope>
</reference>
<keyword evidence="2" id="KW-1185">Reference proteome</keyword>
<dbReference type="AlphaFoldDB" id="A0A8C6MSW7"/>
<evidence type="ECO:0000313" key="2">
    <source>
        <dbReference type="Proteomes" id="UP000694415"/>
    </source>
</evidence>
<dbReference type="Ensembl" id="ENSMSIT00000013301.1">
    <property type="protein sequence ID" value="ENSMSIP00000010501.1"/>
    <property type="gene ID" value="ENSMSIG00000009212.1"/>
</dbReference>
<proteinExistence type="predicted"/>
<evidence type="ECO:0000313" key="1">
    <source>
        <dbReference type="Ensembl" id="ENSMSIP00000010501.1"/>
    </source>
</evidence>
<protein>
    <submittedName>
        <fullName evidence="1">Predicted gene, 17542</fullName>
    </submittedName>
</protein>
<sequence>LSLSLSLSLFKKGLAFLSPRSHYRKKELPPDVE</sequence>